<accession>A0A2P4XHT4</accession>
<dbReference type="Proteomes" id="UP000237271">
    <property type="component" value="Unassembled WGS sequence"/>
</dbReference>
<name>A0A2P4XHT4_9STRA</name>
<feature type="coiled-coil region" evidence="1">
    <location>
        <begin position="6"/>
        <end position="33"/>
    </location>
</feature>
<evidence type="ECO:0000256" key="2">
    <source>
        <dbReference type="SAM" id="MobiDB-lite"/>
    </source>
</evidence>
<evidence type="ECO:0000313" key="4">
    <source>
        <dbReference type="Proteomes" id="UP000237271"/>
    </source>
</evidence>
<gene>
    <name evidence="3" type="ORF">PHPALM_19242</name>
</gene>
<dbReference type="InterPro" id="IPR027417">
    <property type="entry name" value="P-loop_NTPase"/>
</dbReference>
<feature type="region of interest" description="Disordered" evidence="2">
    <location>
        <begin position="351"/>
        <end position="390"/>
    </location>
</feature>
<comment type="caution">
    <text evidence="3">The sequence shown here is derived from an EMBL/GenBank/DDBJ whole genome shotgun (WGS) entry which is preliminary data.</text>
</comment>
<proteinExistence type="predicted"/>
<protein>
    <submittedName>
        <fullName evidence="3">Uncharacterized protein</fullName>
    </submittedName>
</protein>
<evidence type="ECO:0000256" key="1">
    <source>
        <dbReference type="SAM" id="Coils"/>
    </source>
</evidence>
<keyword evidence="4" id="KW-1185">Reference proteome</keyword>
<feature type="non-terminal residue" evidence="3">
    <location>
        <position position="443"/>
    </location>
</feature>
<keyword evidence="1" id="KW-0175">Coiled coil</keyword>
<dbReference type="Gene3D" id="3.40.50.300">
    <property type="entry name" value="P-loop containing nucleotide triphosphate hydrolases"/>
    <property type="match status" value="1"/>
</dbReference>
<dbReference type="AlphaFoldDB" id="A0A2P4XHT4"/>
<dbReference type="OrthoDB" id="62528at2759"/>
<feature type="region of interest" description="Disordered" evidence="2">
    <location>
        <begin position="301"/>
        <end position="322"/>
    </location>
</feature>
<feature type="compositionally biased region" description="Basic and acidic residues" evidence="2">
    <location>
        <begin position="379"/>
        <end position="390"/>
    </location>
</feature>
<organism evidence="3 4">
    <name type="scientific">Phytophthora palmivora</name>
    <dbReference type="NCBI Taxonomy" id="4796"/>
    <lineage>
        <taxon>Eukaryota</taxon>
        <taxon>Sar</taxon>
        <taxon>Stramenopiles</taxon>
        <taxon>Oomycota</taxon>
        <taxon>Peronosporomycetes</taxon>
        <taxon>Peronosporales</taxon>
        <taxon>Peronosporaceae</taxon>
        <taxon>Phytophthora</taxon>
    </lineage>
</organism>
<sequence length="443" mass="49964">MINPRQQFLENKRAELEENYARLRENGSMRREEDVKVLEEIRLAKRKKEHLRAWCDCSDLVDGLISLAFSIVSRETLGIDPMKVQLFFQAPSQPTRSEGGHEMRYELDALISNFLSSSEVWATLPLQSRLTTYNLKADVQALAERWASPTKLLDTSWRRPSSFVFLSVFTEDESGTVLARRVSAEHHLEFLQLEPLVEECVRMSYDAQKLGDQVSSLSDREVRGLGAFGMKISSLRQKNTQLPDAMAVEIVAKAVSLCRREASAFSNEDLSNVPPNGCMLHNFPRTLDEAKLLEKTILADLPTEDGEQNSQESHEGSSGIPEESTVHAIVTAWDCVVSISPDQSPFLEKVNADDHASDSSSSISDKRKPSSSKMVSAESQRKLALDEEQRVRHEEQKANLEVYWSQSTRHIQIKQMGLHHDVLAEVFRKCIDVLTNTAFVMSA</sequence>
<dbReference type="EMBL" id="NCKW01010592">
    <property type="protein sequence ID" value="POM65102.1"/>
    <property type="molecule type" value="Genomic_DNA"/>
</dbReference>
<evidence type="ECO:0000313" key="3">
    <source>
        <dbReference type="EMBL" id="POM65102.1"/>
    </source>
</evidence>
<reference evidence="3 4" key="1">
    <citation type="journal article" date="2017" name="Genome Biol. Evol.">
        <title>Phytophthora megakarya and P. palmivora, closely related causal agents of cacao black pod rot, underwent increases in genome sizes and gene numbers by different mechanisms.</title>
        <authorList>
            <person name="Ali S.S."/>
            <person name="Shao J."/>
            <person name="Lary D.J."/>
            <person name="Kronmiller B."/>
            <person name="Shen D."/>
            <person name="Strem M.D."/>
            <person name="Amoako-Attah I."/>
            <person name="Akrofi A.Y."/>
            <person name="Begoude B.A."/>
            <person name="Ten Hoopen G.M."/>
            <person name="Coulibaly K."/>
            <person name="Kebe B.I."/>
            <person name="Melnick R.L."/>
            <person name="Guiltinan M.J."/>
            <person name="Tyler B.M."/>
            <person name="Meinhardt L.W."/>
            <person name="Bailey B.A."/>
        </authorList>
    </citation>
    <scope>NUCLEOTIDE SEQUENCE [LARGE SCALE GENOMIC DNA]</scope>
    <source>
        <strain evidence="4">sbr112.9</strain>
    </source>
</reference>